<dbReference type="Pfam" id="PF23559">
    <property type="entry name" value="WHD_DRP"/>
    <property type="match status" value="1"/>
</dbReference>
<keyword evidence="2" id="KW-0611">Plant defense</keyword>
<gene>
    <name evidence="6" type="ORF">HU200_028016</name>
</gene>
<dbReference type="OrthoDB" id="667746at2759"/>
<dbReference type="Pfam" id="PF00931">
    <property type="entry name" value="NB-ARC"/>
    <property type="match status" value="1"/>
</dbReference>
<dbReference type="InterPro" id="IPR058922">
    <property type="entry name" value="WHD_DRP"/>
</dbReference>
<dbReference type="PANTHER" id="PTHR23155:SF1013">
    <property type="entry name" value="DISEASE RESISTANCE PROTEIN PIK6-NP"/>
    <property type="match status" value="1"/>
</dbReference>
<feature type="domain" description="Disease resistance protein winged helix" evidence="4">
    <location>
        <begin position="194"/>
        <end position="263"/>
    </location>
</feature>
<proteinExistence type="predicted"/>
<organism evidence="6 7">
    <name type="scientific">Digitaria exilis</name>
    <dbReference type="NCBI Taxonomy" id="1010633"/>
    <lineage>
        <taxon>Eukaryota</taxon>
        <taxon>Viridiplantae</taxon>
        <taxon>Streptophyta</taxon>
        <taxon>Embryophyta</taxon>
        <taxon>Tracheophyta</taxon>
        <taxon>Spermatophyta</taxon>
        <taxon>Magnoliopsida</taxon>
        <taxon>Liliopsida</taxon>
        <taxon>Poales</taxon>
        <taxon>Poaceae</taxon>
        <taxon>PACMAD clade</taxon>
        <taxon>Panicoideae</taxon>
        <taxon>Panicodae</taxon>
        <taxon>Paniceae</taxon>
        <taxon>Anthephorinae</taxon>
        <taxon>Digitaria</taxon>
    </lineage>
</organism>
<dbReference type="AlphaFoldDB" id="A0A835BV86"/>
<dbReference type="InterPro" id="IPR036388">
    <property type="entry name" value="WH-like_DNA-bd_sf"/>
</dbReference>
<evidence type="ECO:0000313" key="7">
    <source>
        <dbReference type="Proteomes" id="UP000636709"/>
    </source>
</evidence>
<dbReference type="SUPFAM" id="SSF52540">
    <property type="entry name" value="P-loop containing nucleoside triphosphate hydrolases"/>
    <property type="match status" value="1"/>
</dbReference>
<dbReference type="InterPro" id="IPR027417">
    <property type="entry name" value="P-loop_NTPase"/>
</dbReference>
<dbReference type="Gene3D" id="1.10.10.10">
    <property type="entry name" value="Winged helix-like DNA-binding domain superfamily/Winged helix DNA-binding domain"/>
    <property type="match status" value="1"/>
</dbReference>
<name>A0A835BV86_9POAL</name>
<feature type="domain" description="NB-ARC" evidence="3">
    <location>
        <begin position="8"/>
        <end position="80"/>
    </location>
</feature>
<reference evidence="6" key="1">
    <citation type="submission" date="2020-07" db="EMBL/GenBank/DDBJ databases">
        <title>Genome sequence and genetic diversity analysis of an under-domesticated orphan crop, white fonio (Digitaria exilis).</title>
        <authorList>
            <person name="Bennetzen J.L."/>
            <person name="Chen S."/>
            <person name="Ma X."/>
            <person name="Wang X."/>
            <person name="Yssel A.E.J."/>
            <person name="Chaluvadi S.R."/>
            <person name="Johnson M."/>
            <person name="Gangashetty P."/>
            <person name="Hamidou F."/>
            <person name="Sanogo M.D."/>
            <person name="Zwaenepoel A."/>
            <person name="Wallace J."/>
            <person name="Van De Peer Y."/>
            <person name="Van Deynze A."/>
        </authorList>
    </citation>
    <scope>NUCLEOTIDE SEQUENCE</scope>
    <source>
        <tissue evidence="6">Leaves</tissue>
    </source>
</reference>
<feature type="domain" description="Disease resistance R13L4/SHOC-2-like LRR" evidence="5">
    <location>
        <begin position="314"/>
        <end position="696"/>
    </location>
</feature>
<evidence type="ECO:0000259" key="4">
    <source>
        <dbReference type="Pfam" id="PF23559"/>
    </source>
</evidence>
<evidence type="ECO:0000259" key="5">
    <source>
        <dbReference type="Pfam" id="PF23598"/>
    </source>
</evidence>
<evidence type="ECO:0000259" key="3">
    <source>
        <dbReference type="Pfam" id="PF00931"/>
    </source>
</evidence>
<dbReference type="InterPro" id="IPR002182">
    <property type="entry name" value="NB-ARC"/>
</dbReference>
<dbReference type="GO" id="GO:0009626">
    <property type="term" value="P:plant-type hypersensitive response"/>
    <property type="evidence" value="ECO:0007669"/>
    <property type="project" value="UniProtKB-ARBA"/>
</dbReference>
<dbReference type="Proteomes" id="UP000636709">
    <property type="component" value="Unassembled WGS sequence"/>
</dbReference>
<dbReference type="Gene3D" id="3.80.10.10">
    <property type="entry name" value="Ribonuclease Inhibitor"/>
    <property type="match status" value="2"/>
</dbReference>
<evidence type="ECO:0008006" key="8">
    <source>
        <dbReference type="Google" id="ProtNLM"/>
    </source>
</evidence>
<evidence type="ECO:0000313" key="6">
    <source>
        <dbReference type="EMBL" id="KAF8714024.1"/>
    </source>
</evidence>
<evidence type="ECO:0000256" key="1">
    <source>
        <dbReference type="ARBA" id="ARBA00022737"/>
    </source>
</evidence>
<comment type="caution">
    <text evidence="6">The sequence shown here is derived from an EMBL/GenBank/DDBJ whole genome shotgun (WGS) entry which is preliminary data.</text>
</comment>
<keyword evidence="1" id="KW-0677">Repeat</keyword>
<dbReference type="GO" id="GO:0042742">
    <property type="term" value="P:defense response to bacterium"/>
    <property type="evidence" value="ECO:0007669"/>
    <property type="project" value="UniProtKB-ARBA"/>
</dbReference>
<dbReference type="EMBL" id="JACEFO010001739">
    <property type="protein sequence ID" value="KAF8714024.1"/>
    <property type="molecule type" value="Genomic_DNA"/>
</dbReference>
<dbReference type="PANTHER" id="PTHR23155">
    <property type="entry name" value="DISEASE RESISTANCE PROTEIN RP"/>
    <property type="match status" value="1"/>
</dbReference>
<keyword evidence="7" id="KW-1185">Reference proteome</keyword>
<dbReference type="GO" id="GO:0002758">
    <property type="term" value="P:innate immune response-activating signaling pathway"/>
    <property type="evidence" value="ECO:0007669"/>
    <property type="project" value="UniProtKB-ARBA"/>
</dbReference>
<accession>A0A835BV86</accession>
<dbReference type="InterPro" id="IPR044974">
    <property type="entry name" value="Disease_R_plants"/>
</dbReference>
<dbReference type="Pfam" id="PF23598">
    <property type="entry name" value="LRR_14"/>
    <property type="match status" value="1"/>
</dbReference>
<dbReference type="FunFam" id="1.10.10.10:FF:000322">
    <property type="entry name" value="Probable disease resistance protein At1g63360"/>
    <property type="match status" value="1"/>
</dbReference>
<evidence type="ECO:0000256" key="2">
    <source>
        <dbReference type="ARBA" id="ARBA00022821"/>
    </source>
</evidence>
<dbReference type="GO" id="GO:0043531">
    <property type="term" value="F:ADP binding"/>
    <property type="evidence" value="ECO:0007669"/>
    <property type="project" value="InterPro"/>
</dbReference>
<sequence>MPLLQFCSYIILVDDIWSAKTWDSISRSLPENNKEKSIVIVTSRLRAVGATCCRNEQDFLYPVDFLSDEDAKKLFKQSFSDSKSCSDYNAIERSVSEPKSLDSVDQLPAHEDLWRRCGGQPLAIVTLAGLVACNRNQPKSYWNGLCKLLPERETSGTGGPQVNSLTLDGVKRILDCCYNDLPGDLKTCLLYLCMFPKGWKISRKCVTRRWIAEGFVSKKHGLTEEEVAETYFNQLLRRKLIRPVDHSSNGKLKTFQVHDMVLDYIASKASEENFITVVGGHWMMPVSSGKVRRLSMQSNSSKSGDSTRGMKLCHVRSLNVFGSLTQLPFQAFNNRIIQVLDFQGLKGFKNKHMQQVCKMLVLKYLSLRGTKITEIPSTIGKLEYLETLDVRDTDVEELPREVEQLKLISSILGGSKNKNPRKGLRLPQEKTKKKHKRMLQDKEKEGMKALRILSGIEIDDATAVAGLYQLTGLKKLTIYKLNIHEGGSKTEDRDNNIEIFEDLRSSIEYLCSCGLQTLAINDEGSRFINSLDKMSAAPRYLIALELSGKLESPPKWITKLQTLNKLTLSITVLRTDTFELLHALPLFSLTFSWNAEQDNGITKILEKNVSQYDGEIFVPEGFKSLKLLRFFAPRVPKLGFCDNAMPALEIIEMRFQAFEGLFGIDTLDNLKGVHLRESKQGEKGNNEAAEINEILVRDLKDSTEGLKVIVDHTFTS</sequence>
<protein>
    <recommendedName>
        <fullName evidence="8">NB-ARC domain-containing protein</fullName>
    </recommendedName>
</protein>
<dbReference type="SUPFAM" id="SSF52058">
    <property type="entry name" value="L domain-like"/>
    <property type="match status" value="1"/>
</dbReference>
<dbReference type="InterPro" id="IPR032675">
    <property type="entry name" value="LRR_dom_sf"/>
</dbReference>
<dbReference type="InterPro" id="IPR055414">
    <property type="entry name" value="LRR_R13L4/SHOC2-like"/>
</dbReference>